<proteinExistence type="predicted"/>
<organism evidence="1 2">
    <name type="scientific">Prolemur simus</name>
    <name type="common">Greater bamboo lemur</name>
    <name type="synonym">Hapalemur simus</name>
    <dbReference type="NCBI Taxonomy" id="1328070"/>
    <lineage>
        <taxon>Eukaryota</taxon>
        <taxon>Metazoa</taxon>
        <taxon>Chordata</taxon>
        <taxon>Craniata</taxon>
        <taxon>Vertebrata</taxon>
        <taxon>Euteleostomi</taxon>
        <taxon>Mammalia</taxon>
        <taxon>Eutheria</taxon>
        <taxon>Euarchontoglires</taxon>
        <taxon>Primates</taxon>
        <taxon>Strepsirrhini</taxon>
        <taxon>Lemuriformes</taxon>
        <taxon>Lemuridae</taxon>
        <taxon>Prolemur</taxon>
    </lineage>
</organism>
<keyword evidence="2" id="KW-1185">Reference proteome</keyword>
<dbReference type="GeneTree" id="ENSGT00910000148157"/>
<name>A0A8C9A110_PROSS</name>
<protein>
    <submittedName>
        <fullName evidence="1">Uncharacterized protein</fullName>
    </submittedName>
</protein>
<evidence type="ECO:0000313" key="1">
    <source>
        <dbReference type="Ensembl" id="ENSPSMP00000022569.1"/>
    </source>
</evidence>
<evidence type="ECO:0000313" key="2">
    <source>
        <dbReference type="Proteomes" id="UP000694414"/>
    </source>
</evidence>
<sequence>MHHHLIQFEKQCSKSSISFRKLNTCMSSHANTFFPILCMRYDSSLTHFFAVSFMSW</sequence>
<accession>A0A8C9A110</accession>
<reference evidence="1" key="2">
    <citation type="submission" date="2025-09" db="UniProtKB">
        <authorList>
            <consortium name="Ensembl"/>
        </authorList>
    </citation>
    <scope>IDENTIFICATION</scope>
</reference>
<dbReference type="AlphaFoldDB" id="A0A8C9A110"/>
<dbReference type="Ensembl" id="ENSPSMT00000026200.1">
    <property type="protein sequence ID" value="ENSPSMP00000022569.1"/>
    <property type="gene ID" value="ENSPSMG00000015960.1"/>
</dbReference>
<reference evidence="1" key="1">
    <citation type="submission" date="2025-08" db="UniProtKB">
        <authorList>
            <consortium name="Ensembl"/>
        </authorList>
    </citation>
    <scope>IDENTIFICATION</scope>
</reference>
<dbReference type="Proteomes" id="UP000694414">
    <property type="component" value="Unplaced"/>
</dbReference>